<evidence type="ECO:0000313" key="1">
    <source>
        <dbReference type="EMBL" id="KAI9896780.1"/>
    </source>
</evidence>
<reference evidence="1" key="1">
    <citation type="submission" date="2022-10" db="EMBL/GenBank/DDBJ databases">
        <title>Complete Genome of Trichothecium roseum strain YXFP-22015, a Plant Pathogen Isolated from Citrus.</title>
        <authorList>
            <person name="Wang Y."/>
            <person name="Zhu L."/>
        </authorList>
    </citation>
    <scope>NUCLEOTIDE SEQUENCE</scope>
    <source>
        <strain evidence="1">YXFP-22015</strain>
    </source>
</reference>
<gene>
    <name evidence="1" type="ORF">N3K66_007802</name>
</gene>
<dbReference type="Proteomes" id="UP001163324">
    <property type="component" value="Chromosome 8"/>
</dbReference>
<name>A0ACC0URN8_9HYPO</name>
<protein>
    <submittedName>
        <fullName evidence="1">Uncharacterized protein</fullName>
    </submittedName>
</protein>
<proteinExistence type="predicted"/>
<dbReference type="EMBL" id="CM047947">
    <property type="protein sequence ID" value="KAI9896780.1"/>
    <property type="molecule type" value="Genomic_DNA"/>
</dbReference>
<accession>A0ACC0URN8</accession>
<organism evidence="1 2">
    <name type="scientific">Trichothecium roseum</name>
    <dbReference type="NCBI Taxonomy" id="47278"/>
    <lineage>
        <taxon>Eukaryota</taxon>
        <taxon>Fungi</taxon>
        <taxon>Dikarya</taxon>
        <taxon>Ascomycota</taxon>
        <taxon>Pezizomycotina</taxon>
        <taxon>Sordariomycetes</taxon>
        <taxon>Hypocreomycetidae</taxon>
        <taxon>Hypocreales</taxon>
        <taxon>Hypocreales incertae sedis</taxon>
        <taxon>Trichothecium</taxon>
    </lineage>
</organism>
<evidence type="ECO:0000313" key="2">
    <source>
        <dbReference type="Proteomes" id="UP001163324"/>
    </source>
</evidence>
<keyword evidence="2" id="KW-1185">Reference proteome</keyword>
<comment type="caution">
    <text evidence="1">The sequence shown here is derived from an EMBL/GenBank/DDBJ whole genome shotgun (WGS) entry which is preliminary data.</text>
</comment>
<sequence length="273" mass="29246">MYSVEEPAWGEHPSNPQSWSSSKKIINMGIVSLLAFITPLESSIIVPGVPLLQHEFHETRKPVTSLVVSIFVLGFAFGPLLLSPLSELYGRRMLFNVCNVVTLAFSIASATAPNIASFIVFRFIAGSFGAGPMNIGGGSIADQIAPARRGFVMSIFFTGIFLGPVLGPVIGGFAAKALGWRWVFWVMAIVLPTQIYMIDAFTTYAASALAATSVVRSIVGGLLPIAGLPLYSALGYGWGNSLLGFIAIGVSAAPLLFWRYGEMLRIKYAVSFD</sequence>